<feature type="chain" id="PRO_5017477548" evidence="2">
    <location>
        <begin position="20"/>
        <end position="366"/>
    </location>
</feature>
<comment type="caution">
    <text evidence="3">The sequence shown here is derived from an EMBL/GenBank/DDBJ whole genome shotgun (WGS) entry which is preliminary data.</text>
</comment>
<proteinExistence type="inferred from homology"/>
<protein>
    <submittedName>
        <fullName evidence="3">Tyrosine-protein phosphatase</fullName>
    </submittedName>
</protein>
<dbReference type="InterPro" id="IPR016130">
    <property type="entry name" value="Tyr_Pase_AS"/>
</dbReference>
<keyword evidence="2" id="KW-0732">Signal</keyword>
<dbReference type="Proteomes" id="UP000265938">
    <property type="component" value="Unassembled WGS sequence"/>
</dbReference>
<dbReference type="InterPro" id="IPR029021">
    <property type="entry name" value="Prot-tyrosine_phosphatase-like"/>
</dbReference>
<dbReference type="GO" id="GO:0004721">
    <property type="term" value="F:phosphoprotein phosphatase activity"/>
    <property type="evidence" value="ECO:0007669"/>
    <property type="project" value="InterPro"/>
</dbReference>
<name>A0A3A3EKM1_9GAMM</name>
<dbReference type="AlphaFoldDB" id="A0A3A3EKM1"/>
<accession>A0A3A3EKM1</accession>
<dbReference type="Pfam" id="PF13350">
    <property type="entry name" value="Y_phosphatase3"/>
    <property type="match status" value="1"/>
</dbReference>
<dbReference type="PROSITE" id="PS51257">
    <property type="entry name" value="PROKAR_LIPOPROTEIN"/>
    <property type="match status" value="1"/>
</dbReference>
<dbReference type="InterPro" id="IPR026893">
    <property type="entry name" value="Tyr/Ser_Pase_IphP-type"/>
</dbReference>
<evidence type="ECO:0000256" key="2">
    <source>
        <dbReference type="SAM" id="SignalP"/>
    </source>
</evidence>
<dbReference type="PANTHER" id="PTHR31126:SF1">
    <property type="entry name" value="TYROSINE SPECIFIC PROTEIN PHOSPHATASES DOMAIN-CONTAINING PROTEIN"/>
    <property type="match status" value="1"/>
</dbReference>
<reference evidence="3 4" key="1">
    <citation type="submission" date="2018-09" db="EMBL/GenBank/DDBJ databases">
        <title>Identification of marine bacteria producing industrial enzymes.</title>
        <authorList>
            <person name="Cheng T.H."/>
            <person name="Saidin J."/>
            <person name="Muhd D.D."/>
            <person name="Isa M.N.M."/>
            <person name="Bakar M.F.A."/>
            <person name="Ismail N."/>
        </authorList>
    </citation>
    <scope>NUCLEOTIDE SEQUENCE [LARGE SCALE GENOMIC DNA]</scope>
    <source>
        <strain evidence="3 4">MNAD 1.6</strain>
    </source>
</reference>
<evidence type="ECO:0000313" key="3">
    <source>
        <dbReference type="EMBL" id="RJF36735.1"/>
    </source>
</evidence>
<dbReference type="PANTHER" id="PTHR31126">
    <property type="entry name" value="TYROSINE-PROTEIN PHOSPHATASE"/>
    <property type="match status" value="1"/>
</dbReference>
<comment type="similarity">
    <text evidence="1">Belongs to the protein-tyrosine phosphatase family.</text>
</comment>
<gene>
    <name evidence="3" type="ORF">D4741_01265</name>
</gene>
<dbReference type="Gene3D" id="3.90.190.10">
    <property type="entry name" value="Protein tyrosine phosphatase superfamily"/>
    <property type="match status" value="1"/>
</dbReference>
<organism evidence="3 4">
    <name type="scientific">Pseudoalteromonas gelatinilytica</name>
    <dbReference type="NCBI Taxonomy" id="1703256"/>
    <lineage>
        <taxon>Bacteria</taxon>
        <taxon>Pseudomonadati</taxon>
        <taxon>Pseudomonadota</taxon>
        <taxon>Gammaproteobacteria</taxon>
        <taxon>Alteromonadales</taxon>
        <taxon>Pseudoalteromonadaceae</taxon>
        <taxon>Pseudoalteromonas</taxon>
    </lineage>
</organism>
<sequence>MKTIFKKIAIAALVSSTLAACTATAPKVAIESAQTNFNNENYQISWQQNIPAAVDVLVSTTPDLTNAILIADDITTNVFNWSPNNEHQRYYFFVKPENGEATMTTTRLIPLEGGRNFRDLGGYKTQDGRTVKWGKIYRSGVLANLTNDDYALINSLNIDTLVDFRANSERDSEVTVWAADKVEIIDRDYEMDFDMGQIGKVLRDPNLSREKLENVMVQMYPRIVEDQKQNYTQMFDRLVNKDGGLLFHCTAGKDRTGISAALILTVLGVDQQTIMNDYLASNDYLDFETMLAKDTGKMDPKYAAMMQFFASLPKEVAMPLKGVTQPLLESAIESMEQQHGSVLNYIQAELDVSDEDIQILRAKYLL</sequence>
<dbReference type="PROSITE" id="PS00383">
    <property type="entry name" value="TYR_PHOSPHATASE_1"/>
    <property type="match status" value="1"/>
</dbReference>
<dbReference type="EMBL" id="QYSE01000001">
    <property type="protein sequence ID" value="RJF36735.1"/>
    <property type="molecule type" value="Genomic_DNA"/>
</dbReference>
<evidence type="ECO:0000256" key="1">
    <source>
        <dbReference type="ARBA" id="ARBA00009580"/>
    </source>
</evidence>
<feature type="signal peptide" evidence="2">
    <location>
        <begin position="1"/>
        <end position="19"/>
    </location>
</feature>
<dbReference type="SUPFAM" id="SSF52799">
    <property type="entry name" value="(Phosphotyrosine protein) phosphatases II"/>
    <property type="match status" value="1"/>
</dbReference>
<dbReference type="RefSeq" id="WP_119851746.1">
    <property type="nucleotide sequence ID" value="NZ_QYSE01000001.1"/>
</dbReference>
<evidence type="ECO:0000313" key="4">
    <source>
        <dbReference type="Proteomes" id="UP000265938"/>
    </source>
</evidence>